<dbReference type="EMBL" id="CP036281">
    <property type="protein sequence ID" value="QDU80988.1"/>
    <property type="molecule type" value="Genomic_DNA"/>
</dbReference>
<evidence type="ECO:0000313" key="2">
    <source>
        <dbReference type="Proteomes" id="UP000317178"/>
    </source>
</evidence>
<sequence length="61" mass="6982">MGEVMDFSKQETDDPGDFLRTVKIRLEGVRKEYSHKWIKGNIMGVPLTSDSSLERVPAWSL</sequence>
<evidence type="ECO:0000313" key="1">
    <source>
        <dbReference type="EMBL" id="QDU80988.1"/>
    </source>
</evidence>
<protein>
    <submittedName>
        <fullName evidence="1">Uncharacterized protein</fullName>
    </submittedName>
</protein>
<reference evidence="1 2" key="1">
    <citation type="submission" date="2019-02" db="EMBL/GenBank/DDBJ databases">
        <title>Deep-cultivation of Planctomycetes and their phenomic and genomic characterization uncovers novel biology.</title>
        <authorList>
            <person name="Wiegand S."/>
            <person name="Jogler M."/>
            <person name="Boedeker C."/>
            <person name="Pinto D."/>
            <person name="Vollmers J."/>
            <person name="Rivas-Marin E."/>
            <person name="Kohn T."/>
            <person name="Peeters S.H."/>
            <person name="Heuer A."/>
            <person name="Rast P."/>
            <person name="Oberbeckmann S."/>
            <person name="Bunk B."/>
            <person name="Jeske O."/>
            <person name="Meyerdierks A."/>
            <person name="Storesund J.E."/>
            <person name="Kallscheuer N."/>
            <person name="Luecker S."/>
            <person name="Lage O.M."/>
            <person name="Pohl T."/>
            <person name="Merkel B.J."/>
            <person name="Hornburger P."/>
            <person name="Mueller R.-W."/>
            <person name="Bruemmer F."/>
            <person name="Labrenz M."/>
            <person name="Spormann A.M."/>
            <person name="Op den Camp H."/>
            <person name="Overmann J."/>
            <person name="Amann R."/>
            <person name="Jetten M.S.M."/>
            <person name="Mascher T."/>
            <person name="Medema M.H."/>
            <person name="Devos D.P."/>
            <person name="Kaster A.-K."/>
            <person name="Ovreas L."/>
            <person name="Rohde M."/>
            <person name="Galperin M.Y."/>
            <person name="Jogler C."/>
        </authorList>
    </citation>
    <scope>NUCLEOTIDE SEQUENCE [LARGE SCALE GENOMIC DNA]</scope>
    <source>
        <strain evidence="1 2">Pla110</strain>
    </source>
</reference>
<name>A0A518CP44_9PLAN</name>
<accession>A0A518CP44</accession>
<dbReference type="Proteomes" id="UP000317178">
    <property type="component" value="Chromosome"/>
</dbReference>
<organism evidence="1 2">
    <name type="scientific">Polystyrenella longa</name>
    <dbReference type="NCBI Taxonomy" id="2528007"/>
    <lineage>
        <taxon>Bacteria</taxon>
        <taxon>Pseudomonadati</taxon>
        <taxon>Planctomycetota</taxon>
        <taxon>Planctomycetia</taxon>
        <taxon>Planctomycetales</taxon>
        <taxon>Planctomycetaceae</taxon>
        <taxon>Polystyrenella</taxon>
    </lineage>
</organism>
<gene>
    <name evidence="1" type="ORF">Pla110_27250</name>
</gene>
<dbReference type="AlphaFoldDB" id="A0A518CP44"/>
<dbReference type="KEGG" id="plon:Pla110_27250"/>
<proteinExistence type="predicted"/>
<keyword evidence="2" id="KW-1185">Reference proteome</keyword>